<dbReference type="InterPro" id="IPR007863">
    <property type="entry name" value="Peptidase_M16_C"/>
</dbReference>
<feature type="transmembrane region" description="Helical" evidence="1">
    <location>
        <begin position="12"/>
        <end position="39"/>
    </location>
</feature>
<dbReference type="Gene3D" id="3.30.830.10">
    <property type="entry name" value="Metalloenzyme, LuxS/M16 peptidase-like"/>
    <property type="match status" value="4"/>
</dbReference>
<dbReference type="EMBL" id="AZBU02000009">
    <property type="protein sequence ID" value="TKR64068.1"/>
    <property type="molecule type" value="Genomic_DNA"/>
</dbReference>
<dbReference type="SUPFAM" id="SSF63411">
    <property type="entry name" value="LuxS/MPP-like metallohydrolase"/>
    <property type="match status" value="3"/>
</dbReference>
<name>A0A4U5M5D6_STECR</name>
<gene>
    <name evidence="4" type="ORF">L596_024664</name>
</gene>
<dbReference type="Pfam" id="PF00675">
    <property type="entry name" value="Peptidase_M16"/>
    <property type="match status" value="1"/>
</dbReference>
<keyword evidence="1" id="KW-1133">Transmembrane helix</keyword>
<protein>
    <recommendedName>
        <fullName evidence="6">Peptidase M16C associated domain-containing protein</fullName>
    </recommendedName>
</protein>
<organism evidence="4 5">
    <name type="scientific">Steinernema carpocapsae</name>
    <name type="common">Entomopathogenic nematode</name>
    <dbReference type="NCBI Taxonomy" id="34508"/>
    <lineage>
        <taxon>Eukaryota</taxon>
        <taxon>Metazoa</taxon>
        <taxon>Ecdysozoa</taxon>
        <taxon>Nematoda</taxon>
        <taxon>Chromadorea</taxon>
        <taxon>Rhabditida</taxon>
        <taxon>Tylenchina</taxon>
        <taxon>Panagrolaimomorpha</taxon>
        <taxon>Strongyloidoidea</taxon>
        <taxon>Steinernematidae</taxon>
        <taxon>Steinernema</taxon>
    </lineage>
</organism>
<evidence type="ECO:0000259" key="2">
    <source>
        <dbReference type="Pfam" id="PF00675"/>
    </source>
</evidence>
<dbReference type="STRING" id="34508.A0A4U5M5D6"/>
<accession>A0A4U5M5D6</accession>
<dbReference type="OrthoDB" id="5809639at2759"/>
<evidence type="ECO:0000313" key="5">
    <source>
        <dbReference type="Proteomes" id="UP000298663"/>
    </source>
</evidence>
<feature type="domain" description="Peptidase M16 C-terminal" evidence="3">
    <location>
        <begin position="251"/>
        <end position="408"/>
    </location>
</feature>
<reference evidence="4 5" key="1">
    <citation type="journal article" date="2015" name="Genome Biol.">
        <title>Comparative genomics of Steinernema reveals deeply conserved gene regulatory networks.</title>
        <authorList>
            <person name="Dillman A.R."/>
            <person name="Macchietto M."/>
            <person name="Porter C.F."/>
            <person name="Rogers A."/>
            <person name="Williams B."/>
            <person name="Antoshechkin I."/>
            <person name="Lee M.M."/>
            <person name="Goodwin Z."/>
            <person name="Lu X."/>
            <person name="Lewis E.E."/>
            <person name="Goodrich-Blair H."/>
            <person name="Stock S.P."/>
            <person name="Adams B.J."/>
            <person name="Sternberg P.W."/>
            <person name="Mortazavi A."/>
        </authorList>
    </citation>
    <scope>NUCLEOTIDE SEQUENCE [LARGE SCALE GENOMIC DNA]</scope>
    <source>
        <strain evidence="4 5">ALL</strain>
    </source>
</reference>
<dbReference type="GO" id="GO:0046872">
    <property type="term" value="F:metal ion binding"/>
    <property type="evidence" value="ECO:0007669"/>
    <property type="project" value="InterPro"/>
</dbReference>
<dbReference type="InterPro" id="IPR011249">
    <property type="entry name" value="Metalloenz_LuxS/M16"/>
</dbReference>
<dbReference type="Proteomes" id="UP000298663">
    <property type="component" value="Unassembled WGS sequence"/>
</dbReference>
<dbReference type="PANTHER" id="PTHR43016:SF16">
    <property type="entry name" value="METALLOPROTEASE, PUTATIVE (AFU_ORTHOLOGUE AFUA_4G07610)-RELATED"/>
    <property type="match status" value="1"/>
</dbReference>
<dbReference type="InterPro" id="IPR011765">
    <property type="entry name" value="Pept_M16_N"/>
</dbReference>
<dbReference type="Pfam" id="PF05193">
    <property type="entry name" value="Peptidase_M16_C"/>
    <property type="match status" value="1"/>
</dbReference>
<feature type="domain" description="Peptidase M16 N-terminal" evidence="2">
    <location>
        <begin position="106"/>
        <end position="195"/>
    </location>
</feature>
<proteinExistence type="predicted"/>
<evidence type="ECO:0000256" key="1">
    <source>
        <dbReference type="SAM" id="Phobius"/>
    </source>
</evidence>
<evidence type="ECO:0000313" key="4">
    <source>
        <dbReference type="EMBL" id="TKR64068.1"/>
    </source>
</evidence>
<dbReference type="FunFam" id="3.30.830.10:FF:000015">
    <property type="entry name" value="Putative zinc metalloprotease"/>
    <property type="match status" value="1"/>
</dbReference>
<keyword evidence="1" id="KW-0472">Membrane</keyword>
<comment type="caution">
    <text evidence="4">The sequence shown here is derived from an EMBL/GenBank/DDBJ whole genome shotgun (WGS) entry which is preliminary data.</text>
</comment>
<reference evidence="4 5" key="2">
    <citation type="journal article" date="2019" name="G3 (Bethesda)">
        <title>Hybrid Assembly of the Genome of the Entomopathogenic Nematode Steinernema carpocapsae Identifies the X-Chromosome.</title>
        <authorList>
            <person name="Serra L."/>
            <person name="Macchietto M."/>
            <person name="Macias-Munoz A."/>
            <person name="McGill C.J."/>
            <person name="Rodriguez I.M."/>
            <person name="Rodriguez B."/>
            <person name="Murad R."/>
            <person name="Mortazavi A."/>
        </authorList>
    </citation>
    <scope>NUCLEOTIDE SEQUENCE [LARGE SCALE GENOMIC DNA]</scope>
    <source>
        <strain evidence="4 5">ALL</strain>
    </source>
</reference>
<dbReference type="PANTHER" id="PTHR43016">
    <property type="entry name" value="PRESEQUENCE PROTEASE"/>
    <property type="match status" value="1"/>
</dbReference>
<evidence type="ECO:0008006" key="6">
    <source>
        <dbReference type="Google" id="ProtNLM"/>
    </source>
</evidence>
<sequence>MSSRGTKSLVLPYWAKAILIIIAFLIVAALCAIVFFLFIGPRINKGHELDNYRKMADRPNWEAVANLNVADEFPATVYQSKRSKLRVVVADVPGPMVKGAMSFVTETHSDDGLPHTLEHLVFMGSKKYPYKGVLDVLANLCLASGTNAWTAQDHTAYTLFTVGAKGFLKVLPVYIDHVLDPTLTEAQYMTEVHHINGKGEDAGVVYSEMQNYESDMSALVRWARMKAMYPEGNGYSVETGGRLSNLRNSTNNEKVREFHKEFYHLDNMMITILGMVDHDELLSVIEPTETGFLEGILSNFSQPFSTEYPFLNESETIKIKAPSDDVVTGMVEIAWFGPDVREQYKSTALDVLFDYLSDTASSPLEKDFVQLEDPYAASVSANNVEQARCQLVLSFTGVPTEKLDLIVDRLYNKTLTDHEDESKFDMDRMGSLIDQTIQKILENLEAEPKDVLFSLFITHQVYGDRENFDESLNQRVNIVETLTKLKAETAEFWRDLLQTYLTQPYICIIGVPSEQMVKVVEEKELNRVQEQKERLGEEGLKECGEKIEEANNENNANKPGDNLLEQIMVKDLEDFNDIRIEQEMNFGNRELVSPIIGNIPVPAYLHDVKTKFIEVHALFDTQDIPAHLRKYTTIWYKSVFESSAMVDGNLTSYENVSLLATKEVVSQSLDPGLSYNYERIMHFALKVDASHINRAAKWLDIYLNGVVFEEDRLMMQLSQLISYADDLKRDGNVMMLTMYGQMINKNDANAFIHNLITLQKFHQNVLEDFQNGSAEVHIENINKLRSLVLASKVNVHVACDRELVEQIDVGDKEMWQFLVQEGVHYPKEVIEVTPGEDLQLDRFEGGLQAIMPIGATESAFLKQSVFFNQTWLGENVLETMLMAQYLSQLEGPLYRGVRGRGLAYSIFLDADPDRKLLSLTLYRCSQTVQAYEETKKIVTSIIANQTAPHFEFEGAKRSLISDLYTKRDSIQNALKESILSIYRGTGPNFMEQLSRKIWELTPEDVFVQAGPYMETLFDDSKAIKAVIVPPSKVNDIQAHFGNMKVVEVANLQLE</sequence>
<keyword evidence="5" id="KW-1185">Reference proteome</keyword>
<dbReference type="AlphaFoldDB" id="A0A4U5M5D6"/>
<dbReference type="FunFam" id="3.30.830.10:FF:000031">
    <property type="entry name" value="Putative zinc metalloprotease"/>
    <property type="match status" value="1"/>
</dbReference>
<evidence type="ECO:0000259" key="3">
    <source>
        <dbReference type="Pfam" id="PF05193"/>
    </source>
</evidence>
<keyword evidence="1" id="KW-0812">Transmembrane</keyword>